<dbReference type="Proteomes" id="UP000435112">
    <property type="component" value="Unassembled WGS sequence"/>
</dbReference>
<gene>
    <name evidence="3" type="ORF">PR001_g20662</name>
    <name evidence="2" type="ORF">PR002_g21306</name>
    <name evidence="4" type="ORF">PR003_g21528</name>
</gene>
<comment type="caution">
    <text evidence="4">The sequence shown here is derived from an EMBL/GenBank/DDBJ whole genome shotgun (WGS) entry which is preliminary data.</text>
</comment>
<evidence type="ECO:0000313" key="6">
    <source>
        <dbReference type="Proteomes" id="UP000434957"/>
    </source>
</evidence>
<dbReference type="EMBL" id="QXFV01002064">
    <property type="protein sequence ID" value="KAE8993461.1"/>
    <property type="molecule type" value="Genomic_DNA"/>
</dbReference>
<dbReference type="Proteomes" id="UP000434957">
    <property type="component" value="Unassembled WGS sequence"/>
</dbReference>
<reference evidence="4 6" key="1">
    <citation type="submission" date="2018-08" db="EMBL/GenBank/DDBJ databases">
        <title>Genomic investigation of the strawberry pathogen Phytophthora fragariae indicates pathogenicity is determined by transcriptional variation in three key races.</title>
        <authorList>
            <person name="Adams T.M."/>
            <person name="Armitage A.D."/>
            <person name="Sobczyk M.K."/>
            <person name="Bates H.J."/>
            <person name="Dunwell J.M."/>
            <person name="Nellist C.F."/>
            <person name="Harrison R.J."/>
        </authorList>
    </citation>
    <scope>NUCLEOTIDE SEQUENCE [LARGE SCALE GENOMIC DNA]</scope>
    <source>
        <strain evidence="3 5">SCRP249</strain>
        <strain evidence="2 7">SCRP324</strain>
        <strain evidence="4 6">SCRP333</strain>
    </source>
</reference>
<dbReference type="EMBL" id="QXFT01002030">
    <property type="protein sequence ID" value="KAE9305314.1"/>
    <property type="molecule type" value="Genomic_DNA"/>
</dbReference>
<feature type="compositionally biased region" description="Basic and acidic residues" evidence="1">
    <location>
        <begin position="23"/>
        <end position="32"/>
    </location>
</feature>
<dbReference type="EMBL" id="QXFU01002138">
    <property type="protein sequence ID" value="KAE8989902.1"/>
    <property type="molecule type" value="Genomic_DNA"/>
</dbReference>
<accession>A0A6A4DDD6</accession>
<keyword evidence="6" id="KW-1185">Reference proteome</keyword>
<dbReference type="Proteomes" id="UP000429607">
    <property type="component" value="Unassembled WGS sequence"/>
</dbReference>
<evidence type="ECO:0000313" key="3">
    <source>
        <dbReference type="EMBL" id="KAE8993461.1"/>
    </source>
</evidence>
<protein>
    <submittedName>
        <fullName evidence="4">Uncharacterized protein</fullName>
    </submittedName>
</protein>
<sequence>MRYPPSSDGVMIRSPPKRMGNYELKKAPVRDS</sequence>
<dbReference type="OrthoDB" id="10272457at2759"/>
<evidence type="ECO:0000313" key="4">
    <source>
        <dbReference type="EMBL" id="KAE9305314.1"/>
    </source>
</evidence>
<feature type="region of interest" description="Disordered" evidence="1">
    <location>
        <begin position="1"/>
        <end position="32"/>
    </location>
</feature>
<dbReference type="AlphaFoldDB" id="A0A6A4DDD6"/>
<evidence type="ECO:0000313" key="2">
    <source>
        <dbReference type="EMBL" id="KAE8989902.1"/>
    </source>
</evidence>
<name>A0A6A4DDD6_9STRA</name>
<organism evidence="4 6">
    <name type="scientific">Phytophthora rubi</name>
    <dbReference type="NCBI Taxonomy" id="129364"/>
    <lineage>
        <taxon>Eukaryota</taxon>
        <taxon>Sar</taxon>
        <taxon>Stramenopiles</taxon>
        <taxon>Oomycota</taxon>
        <taxon>Peronosporomycetes</taxon>
        <taxon>Peronosporales</taxon>
        <taxon>Peronosporaceae</taxon>
        <taxon>Phytophthora</taxon>
    </lineage>
</organism>
<evidence type="ECO:0000313" key="7">
    <source>
        <dbReference type="Proteomes" id="UP000435112"/>
    </source>
</evidence>
<evidence type="ECO:0000256" key="1">
    <source>
        <dbReference type="SAM" id="MobiDB-lite"/>
    </source>
</evidence>
<proteinExistence type="predicted"/>
<evidence type="ECO:0000313" key="5">
    <source>
        <dbReference type="Proteomes" id="UP000429607"/>
    </source>
</evidence>